<accession>A0A4Q4ITB8</accession>
<dbReference type="Gene3D" id="2.60.130.10">
    <property type="entry name" value="Aromatic compound dioxygenase"/>
    <property type="match status" value="1"/>
</dbReference>
<comment type="caution">
    <text evidence="9">The sequence shown here is derived from an EMBL/GenBank/DDBJ whole genome shotgun (WGS) entry which is preliminary data.</text>
</comment>
<evidence type="ECO:0000259" key="7">
    <source>
        <dbReference type="Pfam" id="PF00775"/>
    </source>
</evidence>
<keyword evidence="3" id="KW-0479">Metal-binding</keyword>
<evidence type="ECO:0000313" key="9">
    <source>
        <dbReference type="EMBL" id="RYL96728.1"/>
    </source>
</evidence>
<organism evidence="9 10">
    <name type="scientific">Sphingobium indicum</name>
    <dbReference type="NCBI Taxonomy" id="332055"/>
    <lineage>
        <taxon>Bacteria</taxon>
        <taxon>Pseudomonadati</taxon>
        <taxon>Pseudomonadota</taxon>
        <taxon>Alphaproteobacteria</taxon>
        <taxon>Sphingomonadales</taxon>
        <taxon>Sphingomonadaceae</taxon>
        <taxon>Sphingobium</taxon>
    </lineage>
</organism>
<evidence type="ECO:0000256" key="5">
    <source>
        <dbReference type="ARBA" id="ARBA00023002"/>
    </source>
</evidence>
<dbReference type="GO" id="GO:0018576">
    <property type="term" value="F:catechol 1,2-dioxygenase activity"/>
    <property type="evidence" value="ECO:0007669"/>
    <property type="project" value="InterPro"/>
</dbReference>
<dbReference type="InterPro" id="IPR000627">
    <property type="entry name" value="Intradiol_dOase_C"/>
</dbReference>
<dbReference type="EMBL" id="SEOM01000018">
    <property type="protein sequence ID" value="RYL96728.1"/>
    <property type="molecule type" value="Genomic_DNA"/>
</dbReference>
<keyword evidence="5" id="KW-0560">Oxidoreductase</keyword>
<dbReference type="AlphaFoldDB" id="A0A4Q4ITB8"/>
<keyword evidence="6" id="KW-0408">Iron</keyword>
<proteinExistence type="inferred from homology"/>
<protein>
    <submittedName>
        <fullName evidence="9">Hydroxyquinol 1,2-dioxygenase</fullName>
    </submittedName>
</protein>
<evidence type="ECO:0000259" key="8">
    <source>
        <dbReference type="Pfam" id="PF04444"/>
    </source>
</evidence>
<dbReference type="SUPFAM" id="SSF49482">
    <property type="entry name" value="Aromatic compound dioxygenase"/>
    <property type="match status" value="1"/>
</dbReference>
<gene>
    <name evidence="9" type="ORF">EWH08_19605</name>
</gene>
<sequence length="302" mass="32869">MRDITEASITDAVRESFDKASDPRLKQLLQSLVSHLHAFVKEVEPTTAEWSAAIDFLTRTGHICDDRRQEFILLSDTLGVSVLVDLINHRMPVGATDTTVLGPFYVANPPAFPLGADICNGMTGKPMYCDGRIQTPDGKPLGGATVDVWQCDGDGYYDIQLGPDHLGLRARLTADQDGRFSFWSVVPSHYPIPDDGPVGDMLGATGRHPYRPAHVHFMIQHPGYETLVTHIFLEGSEYLESDTVFDVKTSLVTDVVPHEAGTAPDGSAVGEPWGALHFDFGLKPLAAAPRATLTRRPAPVEA</sequence>
<dbReference type="PANTHER" id="PTHR33711:SF7">
    <property type="entry name" value="INTRADIOL RING-CLEAVAGE DIOXYGENASES DOMAIN-CONTAINING PROTEIN-RELATED"/>
    <property type="match status" value="1"/>
</dbReference>
<keyword evidence="4 9" id="KW-0223">Dioxygenase</keyword>
<dbReference type="GO" id="GO:0008199">
    <property type="term" value="F:ferric iron binding"/>
    <property type="evidence" value="ECO:0007669"/>
    <property type="project" value="InterPro"/>
</dbReference>
<feature type="domain" description="Catechol dioxygenase N-terminal" evidence="8">
    <location>
        <begin position="22"/>
        <end position="95"/>
    </location>
</feature>
<evidence type="ECO:0000256" key="1">
    <source>
        <dbReference type="ARBA" id="ARBA00001965"/>
    </source>
</evidence>
<evidence type="ECO:0000256" key="4">
    <source>
        <dbReference type="ARBA" id="ARBA00022964"/>
    </source>
</evidence>
<name>A0A4Q4ITB8_9SPHN</name>
<dbReference type="Pfam" id="PF00775">
    <property type="entry name" value="Dioxygenase_C"/>
    <property type="match status" value="1"/>
</dbReference>
<dbReference type="CDD" id="cd03461">
    <property type="entry name" value="1_2-HQD"/>
    <property type="match status" value="1"/>
</dbReference>
<comment type="similarity">
    <text evidence="2">Belongs to the intradiol ring-cleavage dioxygenase family.</text>
</comment>
<evidence type="ECO:0000256" key="3">
    <source>
        <dbReference type="ARBA" id="ARBA00022723"/>
    </source>
</evidence>
<evidence type="ECO:0000256" key="6">
    <source>
        <dbReference type="ARBA" id="ARBA00023004"/>
    </source>
</evidence>
<dbReference type="Proteomes" id="UP000292734">
    <property type="component" value="Unassembled WGS sequence"/>
</dbReference>
<reference evidence="9 10" key="1">
    <citation type="submission" date="2019-02" db="EMBL/GenBank/DDBJ databases">
        <authorList>
            <person name="Feng G."/>
        </authorList>
    </citation>
    <scope>NUCLEOTIDE SEQUENCE [LARGE SCALE GENOMIC DNA]</scope>
    <source>
        <strain evidence="9 10">DSM 26779</strain>
    </source>
</reference>
<evidence type="ECO:0000313" key="10">
    <source>
        <dbReference type="Proteomes" id="UP000292734"/>
    </source>
</evidence>
<dbReference type="RefSeq" id="WP_129965690.1">
    <property type="nucleotide sequence ID" value="NZ_JACBZE010000020.1"/>
</dbReference>
<dbReference type="GO" id="GO:0009712">
    <property type="term" value="P:catechol-containing compound metabolic process"/>
    <property type="evidence" value="ECO:0007669"/>
    <property type="project" value="InterPro"/>
</dbReference>
<dbReference type="PANTHER" id="PTHR33711">
    <property type="entry name" value="DIOXYGENASE, PUTATIVE (AFU_ORTHOLOGUE AFUA_2G02910)-RELATED"/>
    <property type="match status" value="1"/>
</dbReference>
<dbReference type="InterPro" id="IPR039390">
    <property type="entry name" value="1_2-HQD/HQD"/>
</dbReference>
<dbReference type="InterPro" id="IPR015889">
    <property type="entry name" value="Intradiol_dOase_core"/>
</dbReference>
<evidence type="ECO:0000256" key="2">
    <source>
        <dbReference type="ARBA" id="ARBA00007825"/>
    </source>
</evidence>
<dbReference type="InterPro" id="IPR007535">
    <property type="entry name" value="Catechol_dOase_N"/>
</dbReference>
<dbReference type="Pfam" id="PF04444">
    <property type="entry name" value="Dioxygenase_N"/>
    <property type="match status" value="1"/>
</dbReference>
<dbReference type="InterPro" id="IPR050770">
    <property type="entry name" value="Intradiol_RC_Dioxygenase"/>
</dbReference>
<feature type="domain" description="Intradiol ring-cleavage dioxygenases" evidence="7">
    <location>
        <begin position="122"/>
        <end position="283"/>
    </location>
</feature>
<comment type="cofactor">
    <cofactor evidence="1">
        <name>Fe(3+)</name>
        <dbReference type="ChEBI" id="CHEBI:29034"/>
    </cofactor>
</comment>